<keyword evidence="1" id="KW-0805">Transcription regulation</keyword>
<dbReference type="GO" id="GO:0043565">
    <property type="term" value="F:sequence-specific DNA binding"/>
    <property type="evidence" value="ECO:0007669"/>
    <property type="project" value="InterPro"/>
</dbReference>
<organism evidence="5 6">
    <name type="scientific">Planktosalinus lacus</name>
    <dbReference type="NCBI Taxonomy" id="1526573"/>
    <lineage>
        <taxon>Bacteria</taxon>
        <taxon>Pseudomonadati</taxon>
        <taxon>Bacteroidota</taxon>
        <taxon>Flavobacteriia</taxon>
        <taxon>Flavobacteriales</taxon>
        <taxon>Flavobacteriaceae</taxon>
        <taxon>Planktosalinus</taxon>
    </lineage>
</organism>
<dbReference type="InterPro" id="IPR009057">
    <property type="entry name" value="Homeodomain-like_sf"/>
</dbReference>
<evidence type="ECO:0000259" key="4">
    <source>
        <dbReference type="PROSITE" id="PS01124"/>
    </source>
</evidence>
<dbReference type="PRINTS" id="PR00032">
    <property type="entry name" value="HTHARAC"/>
</dbReference>
<reference evidence="5" key="2">
    <citation type="submission" date="2020-09" db="EMBL/GenBank/DDBJ databases">
        <authorList>
            <person name="Sun Q."/>
            <person name="Zhou Y."/>
        </authorList>
    </citation>
    <scope>NUCLEOTIDE SEQUENCE</scope>
    <source>
        <strain evidence="5">CGMCC 1.12924</strain>
    </source>
</reference>
<dbReference type="InterPro" id="IPR018062">
    <property type="entry name" value="HTH_AraC-typ_CS"/>
</dbReference>
<evidence type="ECO:0000256" key="1">
    <source>
        <dbReference type="ARBA" id="ARBA00023015"/>
    </source>
</evidence>
<dbReference type="PROSITE" id="PS00041">
    <property type="entry name" value="HTH_ARAC_FAMILY_1"/>
    <property type="match status" value="1"/>
</dbReference>
<dbReference type="PANTHER" id="PTHR43280:SF2">
    <property type="entry name" value="HTH-TYPE TRANSCRIPTIONAL REGULATOR EXSA"/>
    <property type="match status" value="1"/>
</dbReference>
<name>A0A8J2Y8Z3_9FLAO</name>
<dbReference type="InterPro" id="IPR020449">
    <property type="entry name" value="Tscrpt_reg_AraC-type_HTH"/>
</dbReference>
<dbReference type="AlphaFoldDB" id="A0A8J2Y8Z3"/>
<accession>A0A8J2Y8Z3</accession>
<dbReference type="Gene3D" id="1.10.10.60">
    <property type="entry name" value="Homeodomain-like"/>
    <property type="match status" value="2"/>
</dbReference>
<proteinExistence type="predicted"/>
<evidence type="ECO:0000313" key="6">
    <source>
        <dbReference type="Proteomes" id="UP000652231"/>
    </source>
</evidence>
<reference evidence="5" key="1">
    <citation type="journal article" date="2014" name="Int. J. Syst. Evol. Microbiol.">
        <title>Complete genome sequence of Corynebacterium casei LMG S-19264T (=DSM 44701T), isolated from a smear-ripened cheese.</title>
        <authorList>
            <consortium name="US DOE Joint Genome Institute (JGI-PGF)"/>
            <person name="Walter F."/>
            <person name="Albersmeier A."/>
            <person name="Kalinowski J."/>
            <person name="Ruckert C."/>
        </authorList>
    </citation>
    <scope>NUCLEOTIDE SEQUENCE</scope>
    <source>
        <strain evidence="5">CGMCC 1.12924</strain>
    </source>
</reference>
<keyword evidence="2" id="KW-0238">DNA-binding</keyword>
<dbReference type="PROSITE" id="PS01124">
    <property type="entry name" value="HTH_ARAC_FAMILY_2"/>
    <property type="match status" value="1"/>
</dbReference>
<comment type="caution">
    <text evidence="5">The sequence shown here is derived from an EMBL/GenBank/DDBJ whole genome shotgun (WGS) entry which is preliminary data.</text>
</comment>
<evidence type="ECO:0000256" key="2">
    <source>
        <dbReference type="ARBA" id="ARBA00023125"/>
    </source>
</evidence>
<sequence length="172" mass="19623">MTLQNILQRLEIPYDKVSLGEVVLEKPLTKNQQNAFQSEIKKVGFELLEDKNERLVNRIKSIIIADIYEGEGSGNQNLSVILSKQLHIDYSHLSNLFTAIEGKSINTFQQNIKIERIKELLEYDELSITQIAYDLGFGNAGYLSTAFKKHTGITPSQYRRLHLKNRKAIDSA</sequence>
<protein>
    <recommendedName>
        <fullName evidence="4">HTH araC/xylS-type domain-containing protein</fullName>
    </recommendedName>
</protein>
<dbReference type="SMART" id="SM00342">
    <property type="entry name" value="HTH_ARAC"/>
    <property type="match status" value="1"/>
</dbReference>
<gene>
    <name evidence="5" type="ORF">GCM10011312_07690</name>
</gene>
<dbReference type="PANTHER" id="PTHR43280">
    <property type="entry name" value="ARAC-FAMILY TRANSCRIPTIONAL REGULATOR"/>
    <property type="match status" value="1"/>
</dbReference>
<keyword evidence="6" id="KW-1185">Reference proteome</keyword>
<dbReference type="SUPFAM" id="SSF46689">
    <property type="entry name" value="Homeodomain-like"/>
    <property type="match status" value="1"/>
</dbReference>
<dbReference type="RefSeq" id="WP_188439685.1">
    <property type="nucleotide sequence ID" value="NZ_BMGK01000003.1"/>
</dbReference>
<dbReference type="EMBL" id="BMGK01000003">
    <property type="protein sequence ID" value="GGD86117.1"/>
    <property type="molecule type" value="Genomic_DNA"/>
</dbReference>
<evidence type="ECO:0000256" key="3">
    <source>
        <dbReference type="ARBA" id="ARBA00023163"/>
    </source>
</evidence>
<keyword evidence="3" id="KW-0804">Transcription</keyword>
<evidence type="ECO:0000313" key="5">
    <source>
        <dbReference type="EMBL" id="GGD86117.1"/>
    </source>
</evidence>
<dbReference type="GO" id="GO:0003700">
    <property type="term" value="F:DNA-binding transcription factor activity"/>
    <property type="evidence" value="ECO:0007669"/>
    <property type="project" value="InterPro"/>
</dbReference>
<dbReference type="Pfam" id="PF12833">
    <property type="entry name" value="HTH_18"/>
    <property type="match status" value="1"/>
</dbReference>
<dbReference type="InterPro" id="IPR018060">
    <property type="entry name" value="HTH_AraC"/>
</dbReference>
<feature type="domain" description="HTH araC/xylS-type" evidence="4">
    <location>
        <begin position="82"/>
        <end position="161"/>
    </location>
</feature>
<dbReference type="Proteomes" id="UP000652231">
    <property type="component" value="Unassembled WGS sequence"/>
</dbReference>